<dbReference type="Pfam" id="PF00132">
    <property type="entry name" value="Hexapep"/>
    <property type="match status" value="1"/>
</dbReference>
<dbReference type="Gene3D" id="2.160.10.10">
    <property type="entry name" value="Hexapeptide repeat proteins"/>
    <property type="match status" value="1"/>
</dbReference>
<sequence length="159" mass="17422">MIYILGARSMARETLIFYKDLGKFKEIGGFIEENCKKKDLMVHGKRVMDATIIDTLPENTIFIGAMGSPKRKRWIEEIEGKGFAFDIVIHPSVILGDFVSICKGCIFCPGVILTCDIEIGRHSIVNIGSTINHDCIIGDFVTIAPGVTIAGNVTIGDKC</sequence>
<dbReference type="AlphaFoldDB" id="X1VWC1"/>
<evidence type="ECO:0000313" key="1">
    <source>
        <dbReference type="EMBL" id="GAJ15345.1"/>
    </source>
</evidence>
<dbReference type="InterPro" id="IPR001451">
    <property type="entry name" value="Hexapep"/>
</dbReference>
<proteinExistence type="predicted"/>
<dbReference type="InterPro" id="IPR011004">
    <property type="entry name" value="Trimer_LpxA-like_sf"/>
</dbReference>
<organism evidence="1">
    <name type="scientific">marine sediment metagenome</name>
    <dbReference type="NCBI Taxonomy" id="412755"/>
    <lineage>
        <taxon>unclassified sequences</taxon>
        <taxon>metagenomes</taxon>
        <taxon>ecological metagenomes</taxon>
    </lineage>
</organism>
<protein>
    <submittedName>
        <fullName evidence="1">Uncharacterized protein</fullName>
    </submittedName>
</protein>
<dbReference type="SUPFAM" id="SSF51161">
    <property type="entry name" value="Trimeric LpxA-like enzymes"/>
    <property type="match status" value="1"/>
</dbReference>
<dbReference type="EMBL" id="BARW01028717">
    <property type="protein sequence ID" value="GAJ15345.1"/>
    <property type="molecule type" value="Genomic_DNA"/>
</dbReference>
<dbReference type="PANTHER" id="PTHR43300:SF7">
    <property type="entry name" value="UDP-N-ACETYLBACILLOSAMINE N-ACETYLTRANSFERASE"/>
    <property type="match status" value="1"/>
</dbReference>
<name>X1VWC1_9ZZZZ</name>
<gene>
    <name evidence="1" type="ORF">S12H4_46305</name>
</gene>
<feature type="non-terminal residue" evidence="1">
    <location>
        <position position="159"/>
    </location>
</feature>
<reference evidence="1" key="1">
    <citation type="journal article" date="2014" name="Front. Microbiol.">
        <title>High frequency of phylogenetically diverse reductive dehalogenase-homologous genes in deep subseafloor sedimentary metagenomes.</title>
        <authorList>
            <person name="Kawai M."/>
            <person name="Futagami T."/>
            <person name="Toyoda A."/>
            <person name="Takaki Y."/>
            <person name="Nishi S."/>
            <person name="Hori S."/>
            <person name="Arai W."/>
            <person name="Tsubouchi T."/>
            <person name="Morono Y."/>
            <person name="Uchiyama I."/>
            <person name="Ito T."/>
            <person name="Fujiyama A."/>
            <person name="Inagaki F."/>
            <person name="Takami H."/>
        </authorList>
    </citation>
    <scope>NUCLEOTIDE SEQUENCE</scope>
    <source>
        <strain evidence="1">Expedition CK06-06</strain>
    </source>
</reference>
<dbReference type="InterPro" id="IPR050179">
    <property type="entry name" value="Trans_hexapeptide_repeat"/>
</dbReference>
<comment type="caution">
    <text evidence="1">The sequence shown here is derived from an EMBL/GenBank/DDBJ whole genome shotgun (WGS) entry which is preliminary data.</text>
</comment>
<dbReference type="PANTHER" id="PTHR43300">
    <property type="entry name" value="ACETYLTRANSFERASE"/>
    <property type="match status" value="1"/>
</dbReference>
<accession>X1VWC1</accession>